<feature type="transmembrane region" description="Helical" evidence="1">
    <location>
        <begin position="31"/>
        <end position="52"/>
    </location>
</feature>
<evidence type="ECO:0000256" key="1">
    <source>
        <dbReference type="SAM" id="Phobius"/>
    </source>
</evidence>
<protein>
    <submittedName>
        <fullName evidence="2">Uncharacterized protein</fullName>
    </submittedName>
</protein>
<feature type="transmembrane region" description="Helical" evidence="1">
    <location>
        <begin position="67"/>
        <end position="91"/>
    </location>
</feature>
<evidence type="ECO:0000313" key="2">
    <source>
        <dbReference type="EMBL" id="BEQ13017.1"/>
    </source>
</evidence>
<feature type="transmembrane region" description="Helical" evidence="1">
    <location>
        <begin position="6"/>
        <end position="26"/>
    </location>
</feature>
<sequence length="95" mass="10627">MSQAVIYVVMAVYLVVACLLGGLVAWKKGDYFSRGLCISLMAGIFAPIYFAFSPRSHAREGDENDLLLWHVHGVFATITHVVVIFVAWLIWQGIR</sequence>
<gene>
    <name evidence="2" type="ORF">FAK_00830</name>
</gene>
<proteinExistence type="predicted"/>
<keyword evidence="3" id="KW-1185">Reference proteome</keyword>
<keyword evidence="1" id="KW-1133">Transmembrane helix</keyword>
<keyword evidence="1" id="KW-0472">Membrane</keyword>
<keyword evidence="1" id="KW-0812">Transmembrane</keyword>
<name>A0AAU9EZI9_9BACT</name>
<dbReference type="RefSeq" id="WP_338604187.1">
    <property type="nucleotide sequence ID" value="NZ_AP028679.1"/>
</dbReference>
<dbReference type="EMBL" id="AP028679">
    <property type="protein sequence ID" value="BEQ13017.1"/>
    <property type="molecule type" value="Genomic_DNA"/>
</dbReference>
<dbReference type="Proteomes" id="UP001366166">
    <property type="component" value="Chromosome"/>
</dbReference>
<evidence type="ECO:0000313" key="3">
    <source>
        <dbReference type="Proteomes" id="UP001366166"/>
    </source>
</evidence>
<reference evidence="3" key="1">
    <citation type="journal article" date="2023" name="Arch. Microbiol.">
        <title>Desulfoferula mesophilus gen. nov. sp. nov., a mesophilic sulfate-reducing bacterium isolated from a brackish lake sediment.</title>
        <authorList>
            <person name="Watanabe T."/>
            <person name="Yabe T."/>
            <person name="Tsuji J.M."/>
            <person name="Fukui M."/>
        </authorList>
    </citation>
    <scope>NUCLEOTIDE SEQUENCE [LARGE SCALE GENOMIC DNA]</scope>
    <source>
        <strain evidence="3">12FAK</strain>
    </source>
</reference>
<dbReference type="AlphaFoldDB" id="A0AAU9EZI9"/>
<dbReference type="KEGG" id="dmp:FAK_00830"/>
<accession>A0AAU9EZI9</accession>
<organism evidence="2 3">
    <name type="scientific">Desulfoferula mesophila</name>
    <dbReference type="NCBI Taxonomy" id="3058419"/>
    <lineage>
        <taxon>Bacteria</taxon>
        <taxon>Pseudomonadati</taxon>
        <taxon>Thermodesulfobacteriota</taxon>
        <taxon>Desulfarculia</taxon>
        <taxon>Desulfarculales</taxon>
        <taxon>Desulfarculaceae</taxon>
        <taxon>Desulfoferula</taxon>
    </lineage>
</organism>